<feature type="compositionally biased region" description="Basic and acidic residues" evidence="1">
    <location>
        <begin position="68"/>
        <end position="80"/>
    </location>
</feature>
<reference evidence="3" key="1">
    <citation type="journal article" date="2008" name="Nat. Genet.">
        <title>The Pristionchus pacificus genome provides a unique perspective on nematode lifestyle and parasitism.</title>
        <authorList>
            <person name="Dieterich C."/>
            <person name="Clifton S.W."/>
            <person name="Schuster L.N."/>
            <person name="Chinwalla A."/>
            <person name="Delehaunty K."/>
            <person name="Dinkelacker I."/>
            <person name="Fulton L."/>
            <person name="Fulton R."/>
            <person name="Godfrey J."/>
            <person name="Minx P."/>
            <person name="Mitreva M."/>
            <person name="Roeseler W."/>
            <person name="Tian H."/>
            <person name="Witte H."/>
            <person name="Yang S.P."/>
            <person name="Wilson R.K."/>
            <person name="Sommer R.J."/>
        </authorList>
    </citation>
    <scope>NUCLEOTIDE SEQUENCE [LARGE SCALE GENOMIC DNA]</scope>
    <source>
        <strain evidence="3">PS312</strain>
    </source>
</reference>
<sequence>MLPSNAGSKKQFEHVATTVPGNLSMLILLSALLLNRGLFCGLSLRPLAMIAKRFESDSIWVPSSPDRAGNEREREKGDEETAHANRFISSIYCNESASLSKGERVSEKIMKDFTCCVETSAMRQPLILLNVGASLRNFELRKDVV</sequence>
<evidence type="ECO:0000313" key="2">
    <source>
        <dbReference type="EnsemblMetazoa" id="PPA44211.1"/>
    </source>
</evidence>
<feature type="region of interest" description="Disordered" evidence="1">
    <location>
        <begin position="60"/>
        <end position="80"/>
    </location>
</feature>
<dbReference type="Proteomes" id="UP000005239">
    <property type="component" value="Unassembled WGS sequence"/>
</dbReference>
<dbReference type="AlphaFoldDB" id="A0A2A6CW15"/>
<reference evidence="2" key="2">
    <citation type="submission" date="2022-06" db="UniProtKB">
        <authorList>
            <consortium name="EnsemblMetazoa"/>
        </authorList>
    </citation>
    <scope>IDENTIFICATION</scope>
    <source>
        <strain evidence="2">PS312</strain>
    </source>
</reference>
<dbReference type="EnsemblMetazoa" id="PPA44211.1">
    <property type="protein sequence ID" value="PPA44211.1"/>
    <property type="gene ID" value="WBGene00282580"/>
</dbReference>
<evidence type="ECO:0000256" key="1">
    <source>
        <dbReference type="SAM" id="MobiDB-lite"/>
    </source>
</evidence>
<proteinExistence type="predicted"/>
<name>A0A2A6CW15_PRIPA</name>
<accession>A0A2A6CW15</accession>
<gene>
    <name evidence="2" type="primary">WBGene00282580</name>
</gene>
<protein>
    <submittedName>
        <fullName evidence="2">Uncharacterized protein</fullName>
    </submittedName>
</protein>
<keyword evidence="3" id="KW-1185">Reference proteome</keyword>
<organism evidence="2 3">
    <name type="scientific">Pristionchus pacificus</name>
    <name type="common">Parasitic nematode worm</name>
    <dbReference type="NCBI Taxonomy" id="54126"/>
    <lineage>
        <taxon>Eukaryota</taxon>
        <taxon>Metazoa</taxon>
        <taxon>Ecdysozoa</taxon>
        <taxon>Nematoda</taxon>
        <taxon>Chromadorea</taxon>
        <taxon>Rhabditida</taxon>
        <taxon>Rhabditina</taxon>
        <taxon>Diplogasteromorpha</taxon>
        <taxon>Diplogasteroidea</taxon>
        <taxon>Neodiplogasteridae</taxon>
        <taxon>Pristionchus</taxon>
    </lineage>
</organism>
<evidence type="ECO:0000313" key="3">
    <source>
        <dbReference type="Proteomes" id="UP000005239"/>
    </source>
</evidence>
<accession>A0A8R1UZ57</accession>